<sequence length="659" mass="74554">MTDYLSYEISSALQDNESAASDGIRLLTSFHRLVDNLLLVKLVKRETTGGLLNSKSLFNMEKALNSLMECVRSRDRASVEILIDAVKQKMCVKRLQNVFREHLARDQGAPLVMRPLLHQQYGRINSDYRSRHATRPVQWLHHVISAILRKTMQSEHISSLLLQLSATTTAFTSVSSMENSSSSALNGGIGPAPKPILMELIYDFFLEKFGARWEAEKLIHDLFVNCRLHKSNSMVMLFSALCCMTNASPDDRLLGQNEALAFLHGIFRCGLHNFRVINPQAFVLNVKGGESGASESENIDTELQDWLPIDVAENILITAFSKISVDQKQRLQVHIGEAAAASHPTDMEKSLQSNKTQMIEAGAFLVLALLEWKRYIVQKLNEVKLVCCTLEDEMHQFEKLSQIDTIASVLKKSSVSYTNDDLCFVFRRYCMTEQRYADRKGDTTVQSKNQELVSDRLAAACFPLLSREPLNELLSIENSAVEPFKLAPNPNQSYGFLVSSWSGYREQCHQLLDELRRVEKNNDIQAESFSRRTPAVNSDSRAPNREVLYLSSSTSSDRLSSQDVAQHEAVYLLFNERLERLAELFEKDRITINAGGSRRSSVNVNNDESNSLVDEMHSRVVMVNETWKIFRQVLLGFIKLRSFASLGKGTLPDKWSQLQ</sequence>
<reference evidence="2" key="1">
    <citation type="journal article" date="2010" name="Genome Biol.">
        <title>Genome sequence of the necrotrophic plant pathogen Pythium ultimum reveals original pathogenicity mechanisms and effector repertoire.</title>
        <authorList>
            <person name="Levesque C.A."/>
            <person name="Brouwer H."/>
            <person name="Cano L."/>
            <person name="Hamilton J.P."/>
            <person name="Holt C."/>
            <person name="Huitema E."/>
            <person name="Raffaele S."/>
            <person name="Robideau G.P."/>
            <person name="Thines M."/>
            <person name="Win J."/>
            <person name="Zerillo M.M."/>
            <person name="Beakes G.W."/>
            <person name="Boore J.L."/>
            <person name="Busam D."/>
            <person name="Dumas B."/>
            <person name="Ferriera S."/>
            <person name="Fuerstenberg S.I."/>
            <person name="Gachon C.M."/>
            <person name="Gaulin E."/>
            <person name="Govers F."/>
            <person name="Grenville-Briggs L."/>
            <person name="Horner N."/>
            <person name="Hostetler J."/>
            <person name="Jiang R.H."/>
            <person name="Johnson J."/>
            <person name="Krajaejun T."/>
            <person name="Lin H."/>
            <person name="Meijer H.J."/>
            <person name="Moore B."/>
            <person name="Morris P."/>
            <person name="Phuntmart V."/>
            <person name="Puiu D."/>
            <person name="Shetty J."/>
            <person name="Stajich J.E."/>
            <person name="Tripathy S."/>
            <person name="Wawra S."/>
            <person name="van West P."/>
            <person name="Whitty B.R."/>
            <person name="Coutinho P.M."/>
            <person name="Henrissat B."/>
            <person name="Martin F."/>
            <person name="Thomas P.D."/>
            <person name="Tyler B.M."/>
            <person name="De Vries R.P."/>
            <person name="Kamoun S."/>
            <person name="Yandell M."/>
            <person name="Tisserat N."/>
            <person name="Buell C.R."/>
        </authorList>
    </citation>
    <scope>NUCLEOTIDE SEQUENCE</scope>
    <source>
        <strain evidence="2">DAOM:BR144</strain>
    </source>
</reference>
<dbReference type="HOGENOM" id="CLU_416521_0_0_1"/>
<dbReference type="PANTHER" id="PTHR39867">
    <property type="entry name" value="HELICASE ATP-BINDING DOMAIN-CONTAINING PROTEIN"/>
    <property type="match status" value="1"/>
</dbReference>
<dbReference type="EMBL" id="GL376635">
    <property type="status" value="NOT_ANNOTATED_CDS"/>
    <property type="molecule type" value="Genomic_DNA"/>
</dbReference>
<dbReference type="InParanoid" id="K3WNY2"/>
<dbReference type="PANTHER" id="PTHR39867:SF1">
    <property type="entry name" value="HELICASE ATP-BINDING DOMAIN-CONTAINING PROTEIN"/>
    <property type="match status" value="1"/>
</dbReference>
<evidence type="ECO:0000313" key="1">
    <source>
        <dbReference type="EnsemblProtists" id="PYU1_T006674"/>
    </source>
</evidence>
<dbReference type="VEuPathDB" id="FungiDB:PYU1_G006662"/>
<evidence type="ECO:0000313" key="2">
    <source>
        <dbReference type="Proteomes" id="UP000019132"/>
    </source>
</evidence>
<keyword evidence="2" id="KW-1185">Reference proteome</keyword>
<proteinExistence type="predicted"/>
<organism evidence="1 2">
    <name type="scientific">Globisporangium ultimum (strain ATCC 200006 / CBS 805.95 / DAOM BR144)</name>
    <name type="common">Pythium ultimum</name>
    <dbReference type="NCBI Taxonomy" id="431595"/>
    <lineage>
        <taxon>Eukaryota</taxon>
        <taxon>Sar</taxon>
        <taxon>Stramenopiles</taxon>
        <taxon>Oomycota</taxon>
        <taxon>Peronosporomycetes</taxon>
        <taxon>Pythiales</taxon>
        <taxon>Pythiaceae</taxon>
        <taxon>Globisporangium</taxon>
    </lineage>
</organism>
<dbReference type="EnsemblProtists" id="PYU1_T006674">
    <property type="protein sequence ID" value="PYU1_T006674"/>
    <property type="gene ID" value="PYU1_G006662"/>
</dbReference>
<reference evidence="1" key="3">
    <citation type="submission" date="2015-02" db="UniProtKB">
        <authorList>
            <consortium name="EnsemblProtists"/>
        </authorList>
    </citation>
    <scope>IDENTIFICATION</scope>
    <source>
        <strain evidence="1">DAOM BR144</strain>
    </source>
</reference>
<accession>K3WNY2</accession>
<dbReference type="AlphaFoldDB" id="K3WNY2"/>
<dbReference type="Proteomes" id="UP000019132">
    <property type="component" value="Unassembled WGS sequence"/>
</dbReference>
<protein>
    <submittedName>
        <fullName evidence="1">Uncharacterized protein</fullName>
    </submittedName>
</protein>
<reference evidence="2" key="2">
    <citation type="submission" date="2010-04" db="EMBL/GenBank/DDBJ databases">
        <authorList>
            <person name="Buell R."/>
            <person name="Hamilton J."/>
            <person name="Hostetler J."/>
        </authorList>
    </citation>
    <scope>NUCLEOTIDE SEQUENCE [LARGE SCALE GENOMIC DNA]</scope>
    <source>
        <strain evidence="2">DAOM:BR144</strain>
    </source>
</reference>
<dbReference type="eggNOG" id="ENOG502RVV1">
    <property type="taxonomic scope" value="Eukaryota"/>
</dbReference>
<name>K3WNY2_GLOUD</name>